<keyword evidence="4" id="KW-0648">Protein biosynthesis</keyword>
<evidence type="ECO:0000256" key="4">
    <source>
        <dbReference type="ARBA" id="ARBA00022917"/>
    </source>
</evidence>
<feature type="non-terminal residue" evidence="6">
    <location>
        <position position="1"/>
    </location>
</feature>
<evidence type="ECO:0000256" key="5">
    <source>
        <dbReference type="ARBA" id="ARBA00023242"/>
    </source>
</evidence>
<proteinExistence type="inferred from homology"/>
<keyword evidence="5" id="KW-0539">Nucleus</keyword>
<evidence type="ECO:0000256" key="3">
    <source>
        <dbReference type="ARBA" id="ARBA00022540"/>
    </source>
</evidence>
<dbReference type="FunFam" id="3.75.10.10:FF:000001">
    <property type="entry name" value="Eukaryotic translation initiation factor 6"/>
    <property type="match status" value="1"/>
</dbReference>
<dbReference type="NCBIfam" id="TIGR00323">
    <property type="entry name" value="eIF-6"/>
    <property type="match status" value="1"/>
</dbReference>
<dbReference type="HAMAP" id="MF_00032">
    <property type="entry name" value="eIF_6"/>
    <property type="match status" value="1"/>
</dbReference>
<sequence>NTVLLRISSHRHKVYEVEGHLLQDTSLTSGSMATRAQFENSNDVGVFARLTNAYCLVALGAAENFYRCMHAEADVLQGRDLVSLTCRFPAPIPLPLGSPSRSVFEAELADHIPVIKTSLAGTRLVGRMSVGNKNGLLLPNTTTDQELMHIRNSLPDEVVVQRIDERLSALGNVIACNDYVGLIHPDIDRETEEIVADVLGLEVFRQTVAGNTLVGSYAAFTNQGGVVAPGTTVEDLDELSSLLQVPLVAGTVNRGSDVVGAGLVCNDWSAFCGLDTTTTELSVIESVLKLRTSNPSQIVNEMRASLIDSMV</sequence>
<evidence type="ECO:0000256" key="2">
    <source>
        <dbReference type="ARBA" id="ARBA00022490"/>
    </source>
</evidence>
<dbReference type="SUPFAM" id="SSF55909">
    <property type="entry name" value="Pentein"/>
    <property type="match status" value="2"/>
</dbReference>
<gene>
    <name evidence="6" type="ORF">g.14961</name>
</gene>
<organism evidence="6">
    <name type="scientific">Auxenochlorella protothecoides</name>
    <name type="common">Green microalga</name>
    <name type="synonym">Chlorella protothecoides</name>
    <dbReference type="NCBI Taxonomy" id="3075"/>
    <lineage>
        <taxon>Eukaryota</taxon>
        <taxon>Viridiplantae</taxon>
        <taxon>Chlorophyta</taxon>
        <taxon>core chlorophytes</taxon>
        <taxon>Trebouxiophyceae</taxon>
        <taxon>Chlorellales</taxon>
        <taxon>Chlorellaceae</taxon>
        <taxon>Auxenochlorella</taxon>
    </lineage>
</organism>
<evidence type="ECO:0008006" key="7">
    <source>
        <dbReference type="Google" id="ProtNLM"/>
    </source>
</evidence>
<name>A0A1D1ZXV3_AUXPR</name>
<dbReference type="InterPro" id="IPR002769">
    <property type="entry name" value="eIF6"/>
</dbReference>
<dbReference type="Gene3D" id="3.75.10.10">
    <property type="entry name" value="L-arginine/glycine Amidinotransferase, Chain A"/>
    <property type="match status" value="1"/>
</dbReference>
<dbReference type="SMART" id="SM00654">
    <property type="entry name" value="eIF6"/>
    <property type="match status" value="1"/>
</dbReference>
<dbReference type="EMBL" id="GDKF01006856">
    <property type="protein sequence ID" value="JAT71766.1"/>
    <property type="molecule type" value="Transcribed_RNA"/>
</dbReference>
<dbReference type="Pfam" id="PF01912">
    <property type="entry name" value="eIF-6"/>
    <property type="match status" value="1"/>
</dbReference>
<protein>
    <recommendedName>
        <fullName evidence="7">Eukaryotic translation initiation factor 6</fullName>
    </recommendedName>
</protein>
<dbReference type="GO" id="GO:0043022">
    <property type="term" value="F:ribosome binding"/>
    <property type="evidence" value="ECO:0007669"/>
    <property type="project" value="InterPro"/>
</dbReference>
<dbReference type="AlphaFoldDB" id="A0A1D1ZXV3"/>
<dbReference type="GO" id="GO:0003743">
    <property type="term" value="F:translation initiation factor activity"/>
    <property type="evidence" value="ECO:0007669"/>
    <property type="project" value="UniProtKB-KW"/>
</dbReference>
<dbReference type="PANTHER" id="PTHR10784">
    <property type="entry name" value="TRANSLATION INITIATION FACTOR 6"/>
    <property type="match status" value="1"/>
</dbReference>
<accession>A0A1D1ZXV3</accession>
<dbReference type="GO" id="GO:0005737">
    <property type="term" value="C:cytoplasm"/>
    <property type="evidence" value="ECO:0007669"/>
    <property type="project" value="UniProtKB-SubCell"/>
</dbReference>
<dbReference type="GO" id="GO:0042256">
    <property type="term" value="P:cytosolic ribosome assembly"/>
    <property type="evidence" value="ECO:0007669"/>
    <property type="project" value="InterPro"/>
</dbReference>
<comment type="subcellular location">
    <subcellularLocation>
        <location evidence="1">Cytoplasm</location>
    </subcellularLocation>
</comment>
<reference evidence="6" key="1">
    <citation type="submission" date="2015-08" db="EMBL/GenBank/DDBJ databases">
        <authorList>
            <person name="Babu N.S."/>
            <person name="Beckwith C.J."/>
            <person name="Beseler K.G."/>
            <person name="Brison A."/>
            <person name="Carone J.V."/>
            <person name="Caskin T.P."/>
            <person name="Diamond M."/>
            <person name="Durham M.E."/>
            <person name="Foxe J.M."/>
            <person name="Go M."/>
            <person name="Henderson B.A."/>
            <person name="Jones I.B."/>
            <person name="McGettigan J.A."/>
            <person name="Micheletti S.J."/>
            <person name="Nasrallah M.E."/>
            <person name="Ortiz D."/>
            <person name="Piller C.R."/>
            <person name="Privatt S.R."/>
            <person name="Schneider S.L."/>
            <person name="Sharp S."/>
            <person name="Smith T.C."/>
            <person name="Stanton J.D."/>
            <person name="Ullery H.E."/>
            <person name="Wilson R.J."/>
            <person name="Serrano M.G."/>
            <person name="Buck G."/>
            <person name="Lee V."/>
            <person name="Wang Y."/>
            <person name="Carvalho R."/>
            <person name="Voegtly L."/>
            <person name="Shi R."/>
            <person name="Duckworth R."/>
            <person name="Johnson A."/>
            <person name="Loviza R."/>
            <person name="Walstead R."/>
            <person name="Shah Z."/>
            <person name="Kiflezghi M."/>
            <person name="Wade K."/>
            <person name="Ball S.L."/>
            <person name="Bradley K.W."/>
            <person name="Asai D.J."/>
            <person name="Bowman C.A."/>
            <person name="Russell D.A."/>
            <person name="Pope W.H."/>
            <person name="Jacobs-Sera D."/>
            <person name="Hendrix R.W."/>
            <person name="Hatfull G.F."/>
        </authorList>
    </citation>
    <scope>NUCLEOTIDE SEQUENCE</scope>
</reference>
<evidence type="ECO:0000256" key="1">
    <source>
        <dbReference type="ARBA" id="ARBA00004496"/>
    </source>
</evidence>
<keyword evidence="3" id="KW-0396">Initiation factor</keyword>
<dbReference type="CDD" id="cd00527">
    <property type="entry name" value="IF6"/>
    <property type="match status" value="1"/>
</dbReference>
<evidence type="ECO:0000313" key="6">
    <source>
        <dbReference type="EMBL" id="JAT71766.1"/>
    </source>
</evidence>
<keyword evidence="2" id="KW-0963">Cytoplasm</keyword>